<dbReference type="Pfam" id="PF13812">
    <property type="entry name" value="PPR_3"/>
    <property type="match status" value="1"/>
</dbReference>
<dbReference type="InterPro" id="IPR011990">
    <property type="entry name" value="TPR-like_helical_dom_sf"/>
</dbReference>
<sequence>MYVKQLFRKLCLFNNPMQQTRYFTHNPFSGKISLYLHRARLIDSIRLILRSNAPRSLIPLLNDPTVDSFVVANALQSAPSPDSALSLLEILKTIPHFCHTQATIRALAKILAKSQRSAELKSLVDDINAGKFWNVRISFMELMKWHAAAGDLESVLHAWNGYRFSGKQVSIEAYNIVMRLNVQMGKDSEAMQIFHKIISEGAIPNSRTYTVVLEHLANSGKLDSAIKVFNILPLMRIRRTSRQYSILVEGFTSINRFDVVKALLDEMQIDGILPGRAMQLSLQRMQEAGFVHETDEFLRGMLPDERIKNVGFCVDSSDDDDGENNHSSDDAGVDGVQLKPWLDPRALANALNNWDPNEVLALEEAKFIWTTRLVCKILRNFNSPETAWKFFCWVAYQPGGFNHDIYTVQRMMTLLARHGHVELVEKLLLKIRREEIRLPVSTIRLIIDFYGISRNADAALKVFHDAESLCGPMSKLYLMLLYSSLLRTLTKCGRSADTLDVLEQMFLGGICPDVPTFSGLMYHFALEGDFKTVQKLFMMVRQSGVEPDAYMFKVLIHGYCKCERSALALRVFEDMRSLNLMPDAATKNLLVKSLWKEGRRREAASVEERCEEINYGLPFALRGHMWTMSSADLTRVYDIYSNSFAAAKGPNLQMELGSKQ</sequence>
<feature type="repeat" description="PPR" evidence="2">
    <location>
        <begin position="548"/>
        <end position="582"/>
    </location>
</feature>
<organism evidence="3 4">
    <name type="scientific">Vitis rotundifolia</name>
    <name type="common">Muscadine grape</name>
    <dbReference type="NCBI Taxonomy" id="103349"/>
    <lineage>
        <taxon>Eukaryota</taxon>
        <taxon>Viridiplantae</taxon>
        <taxon>Streptophyta</taxon>
        <taxon>Embryophyta</taxon>
        <taxon>Tracheophyta</taxon>
        <taxon>Spermatophyta</taxon>
        <taxon>Magnoliopsida</taxon>
        <taxon>eudicotyledons</taxon>
        <taxon>Gunneridae</taxon>
        <taxon>Pentapetalae</taxon>
        <taxon>rosids</taxon>
        <taxon>Vitales</taxon>
        <taxon>Vitaceae</taxon>
        <taxon>Viteae</taxon>
        <taxon>Vitis</taxon>
    </lineage>
</organism>
<feature type="repeat" description="PPR" evidence="2">
    <location>
        <begin position="240"/>
        <end position="274"/>
    </location>
</feature>
<dbReference type="Proteomes" id="UP001168098">
    <property type="component" value="Unassembled WGS sequence"/>
</dbReference>
<gene>
    <name evidence="3" type="ORF">PVL29_004939</name>
</gene>
<dbReference type="AlphaFoldDB" id="A0AA39E099"/>
<keyword evidence="1" id="KW-0677">Repeat</keyword>
<dbReference type="Pfam" id="PF13041">
    <property type="entry name" value="PPR_2"/>
    <property type="match status" value="1"/>
</dbReference>
<name>A0AA39E099_VITRO</name>
<dbReference type="Gene3D" id="1.25.40.10">
    <property type="entry name" value="Tetratricopeptide repeat domain"/>
    <property type="match status" value="3"/>
</dbReference>
<evidence type="ECO:0000256" key="1">
    <source>
        <dbReference type="ARBA" id="ARBA00022737"/>
    </source>
</evidence>
<dbReference type="PANTHER" id="PTHR47913">
    <property type="entry name" value="OS01G0167750 PROTEIN"/>
    <property type="match status" value="1"/>
</dbReference>
<dbReference type="PANTHER" id="PTHR47913:SF1">
    <property type="entry name" value="OS01G0167750 PROTEIN"/>
    <property type="match status" value="1"/>
</dbReference>
<protein>
    <recommendedName>
        <fullName evidence="5">Pentatricopeptide repeat-containing protein</fullName>
    </recommendedName>
</protein>
<feature type="repeat" description="PPR" evidence="2">
    <location>
        <begin position="170"/>
        <end position="204"/>
    </location>
</feature>
<feature type="repeat" description="PPR" evidence="2">
    <location>
        <begin position="513"/>
        <end position="547"/>
    </location>
</feature>
<keyword evidence="4" id="KW-1185">Reference proteome</keyword>
<dbReference type="EMBL" id="JARBHA010000004">
    <property type="protein sequence ID" value="KAJ9703358.1"/>
    <property type="molecule type" value="Genomic_DNA"/>
</dbReference>
<accession>A0AA39E099</accession>
<evidence type="ECO:0000313" key="4">
    <source>
        <dbReference type="Proteomes" id="UP001168098"/>
    </source>
</evidence>
<dbReference type="InterPro" id="IPR044175">
    <property type="entry name" value="At5g66631-like"/>
</dbReference>
<reference evidence="3 4" key="1">
    <citation type="journal article" date="2023" name="BMC Biotechnol.">
        <title>Vitis rotundifolia cv Carlos genome sequencing.</title>
        <authorList>
            <person name="Huff M."/>
            <person name="Hulse-Kemp A."/>
            <person name="Scheffler B."/>
            <person name="Youngblood R."/>
            <person name="Simpson S."/>
            <person name="Babiker E."/>
            <person name="Staton M."/>
        </authorList>
    </citation>
    <scope>NUCLEOTIDE SEQUENCE [LARGE SCALE GENOMIC DNA]</scope>
    <source>
        <tissue evidence="3">Leaf</tissue>
    </source>
</reference>
<evidence type="ECO:0008006" key="5">
    <source>
        <dbReference type="Google" id="ProtNLM"/>
    </source>
</evidence>
<dbReference type="NCBIfam" id="TIGR00756">
    <property type="entry name" value="PPR"/>
    <property type="match status" value="1"/>
</dbReference>
<dbReference type="PROSITE" id="PS51375">
    <property type="entry name" value="PPR"/>
    <property type="match status" value="4"/>
</dbReference>
<proteinExistence type="predicted"/>
<evidence type="ECO:0000313" key="3">
    <source>
        <dbReference type="EMBL" id="KAJ9703358.1"/>
    </source>
</evidence>
<evidence type="ECO:0000256" key="2">
    <source>
        <dbReference type="PROSITE-ProRule" id="PRU00708"/>
    </source>
</evidence>
<dbReference type="InterPro" id="IPR002885">
    <property type="entry name" value="PPR_rpt"/>
</dbReference>
<comment type="caution">
    <text evidence="3">The sequence shown here is derived from an EMBL/GenBank/DDBJ whole genome shotgun (WGS) entry which is preliminary data.</text>
</comment>